<organism evidence="11 12">
    <name type="scientific">Cylindrobasidium torrendii FP15055 ss-10</name>
    <dbReference type="NCBI Taxonomy" id="1314674"/>
    <lineage>
        <taxon>Eukaryota</taxon>
        <taxon>Fungi</taxon>
        <taxon>Dikarya</taxon>
        <taxon>Basidiomycota</taxon>
        <taxon>Agaricomycotina</taxon>
        <taxon>Agaricomycetes</taxon>
        <taxon>Agaricomycetidae</taxon>
        <taxon>Agaricales</taxon>
        <taxon>Marasmiineae</taxon>
        <taxon>Physalacriaceae</taxon>
        <taxon>Cylindrobasidium</taxon>
    </lineage>
</organism>
<dbReference type="AlphaFoldDB" id="A0A0D7BVP6"/>
<keyword evidence="8" id="KW-0464">Manganese</keyword>
<keyword evidence="7 9" id="KW-0904">Protein phosphatase</keyword>
<dbReference type="InterPro" id="IPR001932">
    <property type="entry name" value="PPM-type_phosphatase-like_dom"/>
</dbReference>
<feature type="domain" description="PPM-type phosphatase" evidence="10">
    <location>
        <begin position="45"/>
        <end position="405"/>
    </location>
</feature>
<dbReference type="Pfam" id="PF00481">
    <property type="entry name" value="PP2C"/>
    <property type="match status" value="1"/>
</dbReference>
<dbReference type="EMBL" id="KN880431">
    <property type="protein sequence ID" value="KIY74244.1"/>
    <property type="molecule type" value="Genomic_DNA"/>
</dbReference>
<dbReference type="STRING" id="1314674.A0A0D7BVP6"/>
<evidence type="ECO:0000256" key="2">
    <source>
        <dbReference type="ARBA" id="ARBA00006702"/>
    </source>
</evidence>
<evidence type="ECO:0000256" key="4">
    <source>
        <dbReference type="ARBA" id="ARBA00022723"/>
    </source>
</evidence>
<sequence>MCSKQLTIATLEELDFSDAAPYQVLSLPELDERLALLSSARSVWGVDAASIQPCTNPAESSQDRYAIEEWTIGNSTWKFMSVFDGHAGHELVDYTVHHFPSVLRNALGELPAAGCSAEAVSELLVKTTTAFDDALKDDLLAILPDPQILASMSDDQIRAIINDGGKNSQAVLRCMRGTTLLVSLLRDEKDLWVANLGDCSAILGSKSSENKEGWHVDVLSFAHNAAVADEADRVRREHPGEPECILKDRVLGSIAVSRALGDHTFKLPRVYTDRVFLNSVPGYRIHSSVQEFSPRNLTPPYVSNVPQVRHVVLDGTNEHRLILCSDGLPEFFCREPKDVDIAAVGRALLKAITDGQGSTVDKGNEALRILRFVMRADDAEQFSQWLNLEYDGHWMDDTTALVLRFGHA</sequence>
<dbReference type="GO" id="GO:0046872">
    <property type="term" value="F:metal ion binding"/>
    <property type="evidence" value="ECO:0007669"/>
    <property type="project" value="UniProtKB-KW"/>
</dbReference>
<evidence type="ECO:0000313" key="12">
    <source>
        <dbReference type="Proteomes" id="UP000054007"/>
    </source>
</evidence>
<dbReference type="SUPFAM" id="SSF81606">
    <property type="entry name" value="PP2C-like"/>
    <property type="match status" value="1"/>
</dbReference>
<evidence type="ECO:0000256" key="1">
    <source>
        <dbReference type="ARBA" id="ARBA00001936"/>
    </source>
</evidence>
<dbReference type="SMART" id="SM00332">
    <property type="entry name" value="PP2Cc"/>
    <property type="match status" value="1"/>
</dbReference>
<reference evidence="11 12" key="1">
    <citation type="journal article" date="2015" name="Fungal Genet. Biol.">
        <title>Evolution of novel wood decay mechanisms in Agaricales revealed by the genome sequences of Fistulina hepatica and Cylindrobasidium torrendii.</title>
        <authorList>
            <person name="Floudas D."/>
            <person name="Held B.W."/>
            <person name="Riley R."/>
            <person name="Nagy L.G."/>
            <person name="Koehler G."/>
            <person name="Ransdell A.S."/>
            <person name="Younus H."/>
            <person name="Chow J."/>
            <person name="Chiniquy J."/>
            <person name="Lipzen A."/>
            <person name="Tritt A."/>
            <person name="Sun H."/>
            <person name="Haridas S."/>
            <person name="LaButti K."/>
            <person name="Ohm R.A."/>
            <person name="Kues U."/>
            <person name="Blanchette R.A."/>
            <person name="Grigoriev I.V."/>
            <person name="Minto R.E."/>
            <person name="Hibbett D.S."/>
        </authorList>
    </citation>
    <scope>NUCLEOTIDE SEQUENCE [LARGE SCALE GENOMIC DNA]</scope>
    <source>
        <strain evidence="11 12">FP15055 ss-10</strain>
    </source>
</reference>
<dbReference type="PROSITE" id="PS01032">
    <property type="entry name" value="PPM_1"/>
    <property type="match status" value="1"/>
</dbReference>
<dbReference type="PROSITE" id="PS51746">
    <property type="entry name" value="PPM_2"/>
    <property type="match status" value="1"/>
</dbReference>
<dbReference type="Gene3D" id="3.60.40.10">
    <property type="entry name" value="PPM-type phosphatase domain"/>
    <property type="match status" value="1"/>
</dbReference>
<evidence type="ECO:0000256" key="5">
    <source>
        <dbReference type="ARBA" id="ARBA00022801"/>
    </source>
</evidence>
<accession>A0A0D7BVP6</accession>
<keyword evidence="4" id="KW-0479">Metal-binding</keyword>
<evidence type="ECO:0000256" key="8">
    <source>
        <dbReference type="ARBA" id="ARBA00023211"/>
    </source>
</evidence>
<name>A0A0D7BVP6_9AGAR</name>
<dbReference type="EC" id="3.1.3.16" evidence="3"/>
<evidence type="ECO:0000256" key="3">
    <source>
        <dbReference type="ARBA" id="ARBA00013081"/>
    </source>
</evidence>
<dbReference type="InterPro" id="IPR015655">
    <property type="entry name" value="PP2C"/>
</dbReference>
<dbReference type="InterPro" id="IPR036457">
    <property type="entry name" value="PPM-type-like_dom_sf"/>
</dbReference>
<comment type="similarity">
    <text evidence="2 9">Belongs to the PP2C family.</text>
</comment>
<evidence type="ECO:0000313" key="11">
    <source>
        <dbReference type="EMBL" id="KIY74244.1"/>
    </source>
</evidence>
<comment type="cofactor">
    <cofactor evidence="1">
        <name>Mn(2+)</name>
        <dbReference type="ChEBI" id="CHEBI:29035"/>
    </cofactor>
</comment>
<evidence type="ECO:0000256" key="9">
    <source>
        <dbReference type="RuleBase" id="RU003465"/>
    </source>
</evidence>
<dbReference type="CDD" id="cd00143">
    <property type="entry name" value="PP2Cc"/>
    <property type="match status" value="1"/>
</dbReference>
<gene>
    <name evidence="11" type="ORF">CYLTODRAFT_484574</name>
</gene>
<dbReference type="Proteomes" id="UP000054007">
    <property type="component" value="Unassembled WGS sequence"/>
</dbReference>
<keyword evidence="12" id="KW-1185">Reference proteome</keyword>
<evidence type="ECO:0000256" key="7">
    <source>
        <dbReference type="ARBA" id="ARBA00022912"/>
    </source>
</evidence>
<dbReference type="OrthoDB" id="19329at2759"/>
<dbReference type="InterPro" id="IPR000222">
    <property type="entry name" value="PP2C_BS"/>
</dbReference>
<evidence type="ECO:0000259" key="10">
    <source>
        <dbReference type="PROSITE" id="PS51746"/>
    </source>
</evidence>
<dbReference type="PANTHER" id="PTHR13832:SF803">
    <property type="entry name" value="PROTEIN PHOSPHATASE 1G"/>
    <property type="match status" value="1"/>
</dbReference>
<evidence type="ECO:0000256" key="6">
    <source>
        <dbReference type="ARBA" id="ARBA00022842"/>
    </source>
</evidence>
<proteinExistence type="inferred from homology"/>
<keyword evidence="6" id="KW-0460">Magnesium</keyword>
<protein>
    <recommendedName>
        <fullName evidence="3">protein-serine/threonine phosphatase</fullName>
        <ecNumber evidence="3">3.1.3.16</ecNumber>
    </recommendedName>
</protein>
<dbReference type="GO" id="GO:0004722">
    <property type="term" value="F:protein serine/threonine phosphatase activity"/>
    <property type="evidence" value="ECO:0007669"/>
    <property type="project" value="UniProtKB-EC"/>
</dbReference>
<dbReference type="PANTHER" id="PTHR13832">
    <property type="entry name" value="PROTEIN PHOSPHATASE 2C"/>
    <property type="match status" value="1"/>
</dbReference>
<keyword evidence="5 9" id="KW-0378">Hydrolase</keyword>